<dbReference type="Proteomes" id="UP001176059">
    <property type="component" value="Unassembled WGS sequence"/>
</dbReference>
<sequence length="324" mass="35932">MHLLSSPAHLFSMVLLSVVLGVMTMAVPLTVHNTDIGKSHWHSKRDESPAYTVSLVRRIGQEQPPSLDDRRPAVTTLQLRVQEHWYLYIASKHGFYAVQNEQGWQLTKVYSGKRANPGLVFGIIRFNNDKAAVRKTRLNDLLSNIEKITGPGQFEALNAVMTFLEANKLEGLEYIPSAGNPDAWKKIFLAMTDYDEYLRAFQHVPPKDLYKRPWDGTAPPAKSITEGKKRKGEPKGEPKAKSQRPDITSGGHSFGGQSGEQQGVSVEGNQLPDTSGGQSGKTQGTRVKDRMNISNLLSSQGDHDDEKRTQGDQTKISNLLGQTQ</sequence>
<keyword evidence="2" id="KW-0732">Signal</keyword>
<dbReference type="EMBL" id="JANVFO010000036">
    <property type="protein sequence ID" value="KAJ3729945.1"/>
    <property type="molecule type" value="Genomic_DNA"/>
</dbReference>
<feature type="signal peptide" evidence="2">
    <location>
        <begin position="1"/>
        <end position="21"/>
    </location>
</feature>
<feature type="compositionally biased region" description="Polar residues" evidence="1">
    <location>
        <begin position="311"/>
        <end position="324"/>
    </location>
</feature>
<evidence type="ECO:0000256" key="1">
    <source>
        <dbReference type="SAM" id="MobiDB-lite"/>
    </source>
</evidence>
<name>A0AA38JG48_9AGAR</name>
<dbReference type="AlphaFoldDB" id="A0AA38JG48"/>
<accession>A0AA38JG48</accession>
<comment type="caution">
    <text evidence="3">The sequence shown here is derived from an EMBL/GenBank/DDBJ whole genome shotgun (WGS) entry which is preliminary data.</text>
</comment>
<feature type="compositionally biased region" description="Low complexity" evidence="1">
    <location>
        <begin position="259"/>
        <end position="285"/>
    </location>
</feature>
<feature type="chain" id="PRO_5041200742" evidence="2">
    <location>
        <begin position="22"/>
        <end position="324"/>
    </location>
</feature>
<protein>
    <submittedName>
        <fullName evidence="3">Uncharacterized protein</fullName>
    </submittedName>
</protein>
<evidence type="ECO:0000313" key="3">
    <source>
        <dbReference type="EMBL" id="KAJ3729945.1"/>
    </source>
</evidence>
<reference evidence="3" key="2">
    <citation type="journal article" date="2023" name="Proc. Natl. Acad. Sci. U.S.A.">
        <title>A global phylogenomic analysis of the shiitake genus Lentinula.</title>
        <authorList>
            <person name="Sierra-Patev S."/>
            <person name="Min B."/>
            <person name="Naranjo-Ortiz M."/>
            <person name="Looney B."/>
            <person name="Konkel Z."/>
            <person name="Slot J.C."/>
            <person name="Sakamoto Y."/>
            <person name="Steenwyk J.L."/>
            <person name="Rokas A."/>
            <person name="Carro J."/>
            <person name="Camarero S."/>
            <person name="Ferreira P."/>
            <person name="Molpeceres G."/>
            <person name="Ruiz-Duenas F.J."/>
            <person name="Serrano A."/>
            <person name="Henrissat B."/>
            <person name="Drula E."/>
            <person name="Hughes K.W."/>
            <person name="Mata J.L."/>
            <person name="Ishikawa N.K."/>
            <person name="Vargas-Isla R."/>
            <person name="Ushijima S."/>
            <person name="Smith C.A."/>
            <person name="Donoghue J."/>
            <person name="Ahrendt S."/>
            <person name="Andreopoulos W."/>
            <person name="He G."/>
            <person name="LaButti K."/>
            <person name="Lipzen A."/>
            <person name="Ng V."/>
            <person name="Riley R."/>
            <person name="Sandor L."/>
            <person name="Barry K."/>
            <person name="Martinez A.T."/>
            <person name="Xiao Y."/>
            <person name="Gibbons J.G."/>
            <person name="Terashima K."/>
            <person name="Grigoriev I.V."/>
            <person name="Hibbett D."/>
        </authorList>
    </citation>
    <scope>NUCLEOTIDE SEQUENCE</scope>
    <source>
        <strain evidence="3">ET3784</strain>
    </source>
</reference>
<gene>
    <name evidence="3" type="ORF">DFJ43DRAFT_1082929</name>
</gene>
<organism evidence="3 4">
    <name type="scientific">Lentinula guzmanii</name>
    <dbReference type="NCBI Taxonomy" id="2804957"/>
    <lineage>
        <taxon>Eukaryota</taxon>
        <taxon>Fungi</taxon>
        <taxon>Dikarya</taxon>
        <taxon>Basidiomycota</taxon>
        <taxon>Agaricomycotina</taxon>
        <taxon>Agaricomycetes</taxon>
        <taxon>Agaricomycetidae</taxon>
        <taxon>Agaricales</taxon>
        <taxon>Marasmiineae</taxon>
        <taxon>Omphalotaceae</taxon>
        <taxon>Lentinula</taxon>
    </lineage>
</organism>
<evidence type="ECO:0000256" key="2">
    <source>
        <dbReference type="SAM" id="SignalP"/>
    </source>
</evidence>
<feature type="compositionally biased region" description="Basic and acidic residues" evidence="1">
    <location>
        <begin position="233"/>
        <end position="244"/>
    </location>
</feature>
<evidence type="ECO:0000313" key="4">
    <source>
        <dbReference type="Proteomes" id="UP001176059"/>
    </source>
</evidence>
<feature type="region of interest" description="Disordered" evidence="1">
    <location>
        <begin position="208"/>
        <end position="324"/>
    </location>
</feature>
<reference evidence="3" key="1">
    <citation type="submission" date="2022-08" db="EMBL/GenBank/DDBJ databases">
        <authorList>
            <consortium name="DOE Joint Genome Institute"/>
            <person name="Min B."/>
            <person name="Sierra-Patev S."/>
            <person name="Naranjo-Ortiz M."/>
            <person name="Looney B."/>
            <person name="Konkel Z."/>
            <person name="Slot J.C."/>
            <person name="Sakamoto Y."/>
            <person name="Steenwyk J.L."/>
            <person name="Rokas A."/>
            <person name="Carro J."/>
            <person name="Camarero S."/>
            <person name="Ferreira P."/>
            <person name="Molpeceres G."/>
            <person name="Ruiz-duenas F.J."/>
            <person name="Serrano A."/>
            <person name="Henrissat B."/>
            <person name="Drula E."/>
            <person name="Hughes K.W."/>
            <person name="Mata J.L."/>
            <person name="Ishikawa N.K."/>
            <person name="Vargas-Isla R."/>
            <person name="Ushijima S."/>
            <person name="Smith C.A."/>
            <person name="Ahrendt S."/>
            <person name="Andreopoulos W."/>
            <person name="He G."/>
            <person name="LaButti K."/>
            <person name="Lipzen A."/>
            <person name="Ng V."/>
            <person name="Riley R."/>
            <person name="Sandor L."/>
            <person name="Barry K."/>
            <person name="Martinez A.T."/>
            <person name="Xiao Y."/>
            <person name="Gibbons J.G."/>
            <person name="Terashima K."/>
            <person name="Hibbett D.S."/>
            <person name="Grigoriev I.V."/>
        </authorList>
    </citation>
    <scope>NUCLEOTIDE SEQUENCE</scope>
    <source>
        <strain evidence="3">ET3784</strain>
    </source>
</reference>
<keyword evidence="4" id="KW-1185">Reference proteome</keyword>
<proteinExistence type="predicted"/>
<feature type="compositionally biased region" description="Basic and acidic residues" evidence="1">
    <location>
        <begin position="301"/>
        <end position="310"/>
    </location>
</feature>